<dbReference type="Pfam" id="PF00773">
    <property type="entry name" value="RNB"/>
    <property type="match status" value="1"/>
</dbReference>
<dbReference type="PhylomeDB" id="A0A061AVP7"/>
<evidence type="ECO:0000256" key="1">
    <source>
        <dbReference type="SAM" id="MobiDB-lite"/>
    </source>
</evidence>
<sequence length="987" mass="109717">MLVRRSSCSSLRRLQWRSFQTSPPFAQQNSNTSTPSDPSPSSTLSKDTTHADESASEKVRKQLSESQAVSEEVRKARRRSMAELRGPIQTKSLKTILEESHSKYRQRYSRPSQTYAGLMRNDLVASGNIPKNHATIPAHKLFERLGKPRDQVTLSDLFTPLDIGDAVELSTQLNKSVLSVIVEVPFRHDDPRYAVMDRLGQLSYVEKSAFKLRIPQVVPKAWLKRAVHRVKEVDAEYGSIKSTNDGFQVFAVNPFVRSVIAKPLLSLTNAAWAELQQTSRKLEILHRILQTMGPRQIPLTVLVKAVKEIDLLEFETMVRKKNSVTEAYRSLSDHLHKTVGDDFASGTKAPVLGKEYGATSPNESYDAALMYSVILALRKQTLLWSTGYTSRSTFLPLSITALPMSYTTKITDIVESLKKKPELINKFSSFVKKGDFSVIDPQFEPIFYLLREYAVGNVNDAVSETLVCQLMKNFFDVSITRTMVWELLQRAGVVPTEMTNPTHFAMRLALPNKGVSEKADLEERYFELVDVAAERDGDLARFREDMTHLNVYCIDSETAHEIDDGVSIEKVDDNTVRLHIHIADPVSYMEPDSDLAKIAFERAFTTYQPEMISAMFPKSMSELAGLGVDGKLTRALTFSVLVDSNTGVANFAEATVKATHLSRFPKYTYDDVDAVLARIDQAGGRPSNTEQAELLSLKKISELLRKARVDEGAVIFPDKNLSVQIRVSPADSSANEVDTRLDDGSDLSITSSGSTPSVVLVTELMILANRIAGIRLQEAGVSGVYKAMPTLPLQGSARSLVPRMNALSVQNENSQLSVSDIVKSLKFVTPAIYSAVPASHQMLGVQCYAPSTSPLRRFGDVVNHFQFHSHLNGQGEIFTPEQVQSMILHIEARNDILKKASRAAGSFYALRYLKEQLQKGVQLKDAQFVVMSKPVNGSVRGVLLGYGVFGELKLLEGVKPPLIGQVLEDFAIEDIDYVDGVLRLMQL</sequence>
<dbReference type="AlphaFoldDB" id="A0A061AVP7"/>
<evidence type="ECO:0000259" key="2">
    <source>
        <dbReference type="SMART" id="SM00955"/>
    </source>
</evidence>
<gene>
    <name evidence="3" type="ORF">CYFA0S_07e04478g</name>
</gene>
<name>A0A061AVP7_CYBFA</name>
<accession>A0A061AVP7</accession>
<dbReference type="PANTHER" id="PTHR23355:SF59">
    <property type="entry name" value="EXORIBONUCLEASE II, MITOCHONDRIAL"/>
    <property type="match status" value="1"/>
</dbReference>
<dbReference type="SUPFAM" id="SSF50249">
    <property type="entry name" value="Nucleic acid-binding proteins"/>
    <property type="match status" value="1"/>
</dbReference>
<protein>
    <submittedName>
        <fullName evidence="3">CYFA0S07e04478g1_1</fullName>
    </submittedName>
</protein>
<dbReference type="InterPro" id="IPR050180">
    <property type="entry name" value="RNR_Ribonuclease"/>
</dbReference>
<feature type="region of interest" description="Disordered" evidence="1">
    <location>
        <begin position="19"/>
        <end position="87"/>
    </location>
</feature>
<feature type="compositionally biased region" description="Basic and acidic residues" evidence="1">
    <location>
        <begin position="47"/>
        <end position="63"/>
    </location>
</feature>
<dbReference type="GO" id="GO:0000175">
    <property type="term" value="F:3'-5'-RNA exonuclease activity"/>
    <property type="evidence" value="ECO:0007669"/>
    <property type="project" value="TreeGrafter"/>
</dbReference>
<feature type="compositionally biased region" description="Low complexity" evidence="1">
    <location>
        <begin position="29"/>
        <end position="46"/>
    </location>
</feature>
<proteinExistence type="predicted"/>
<dbReference type="SMART" id="SM00955">
    <property type="entry name" value="RNB"/>
    <property type="match status" value="1"/>
</dbReference>
<dbReference type="GO" id="GO:0006402">
    <property type="term" value="P:mRNA catabolic process"/>
    <property type="evidence" value="ECO:0007669"/>
    <property type="project" value="TreeGrafter"/>
</dbReference>
<feature type="domain" description="RNB" evidence="2">
    <location>
        <begin position="543"/>
        <end position="873"/>
    </location>
</feature>
<dbReference type="PANTHER" id="PTHR23355">
    <property type="entry name" value="RIBONUCLEASE"/>
    <property type="match status" value="1"/>
</dbReference>
<reference evidence="3" key="1">
    <citation type="journal article" date="2014" name="Genome Announc.">
        <title>Genome sequence of the yeast Cyberlindnera fabianii (Hansenula fabianii).</title>
        <authorList>
            <person name="Freel K.C."/>
            <person name="Sarilar V."/>
            <person name="Neuveglise C."/>
            <person name="Devillers H."/>
            <person name="Friedrich A."/>
            <person name="Schacherer J."/>
        </authorList>
    </citation>
    <scope>NUCLEOTIDE SEQUENCE</scope>
    <source>
        <strain evidence="3">YJS4271</strain>
    </source>
</reference>
<dbReference type="GO" id="GO:0000932">
    <property type="term" value="C:P-body"/>
    <property type="evidence" value="ECO:0007669"/>
    <property type="project" value="TreeGrafter"/>
</dbReference>
<dbReference type="EMBL" id="LK052892">
    <property type="protein sequence ID" value="CDR41639.1"/>
    <property type="molecule type" value="Genomic_DNA"/>
</dbReference>
<feature type="compositionally biased region" description="Polar residues" evidence="1">
    <location>
        <begin position="19"/>
        <end position="28"/>
    </location>
</feature>
<dbReference type="VEuPathDB" id="FungiDB:BON22_3794"/>
<dbReference type="GO" id="GO:0003723">
    <property type="term" value="F:RNA binding"/>
    <property type="evidence" value="ECO:0007669"/>
    <property type="project" value="InterPro"/>
</dbReference>
<evidence type="ECO:0000313" key="3">
    <source>
        <dbReference type="EMBL" id="CDR41639.1"/>
    </source>
</evidence>
<dbReference type="InterPro" id="IPR012340">
    <property type="entry name" value="NA-bd_OB-fold"/>
</dbReference>
<dbReference type="OrthoDB" id="2285229at2759"/>
<organism evidence="3">
    <name type="scientific">Cyberlindnera fabianii</name>
    <name type="common">Yeast</name>
    <name type="synonym">Hansenula fabianii</name>
    <dbReference type="NCBI Taxonomy" id="36022"/>
    <lineage>
        <taxon>Eukaryota</taxon>
        <taxon>Fungi</taxon>
        <taxon>Dikarya</taxon>
        <taxon>Ascomycota</taxon>
        <taxon>Saccharomycotina</taxon>
        <taxon>Saccharomycetes</taxon>
        <taxon>Phaffomycetales</taxon>
        <taxon>Phaffomycetaceae</taxon>
        <taxon>Cyberlindnera</taxon>
    </lineage>
</organism>
<dbReference type="InterPro" id="IPR001900">
    <property type="entry name" value="RNase_II/R"/>
</dbReference>